<dbReference type="EMBL" id="BSUZ01000001">
    <property type="protein sequence ID" value="GMA88068.1"/>
    <property type="molecule type" value="Genomic_DNA"/>
</dbReference>
<keyword evidence="3" id="KW-1185">Reference proteome</keyword>
<dbReference type="InterPro" id="IPR037523">
    <property type="entry name" value="VOC_core"/>
</dbReference>
<name>A0ABQ6JKZ2_9ACTN</name>
<proteinExistence type="predicted"/>
<evidence type="ECO:0000259" key="1">
    <source>
        <dbReference type="PROSITE" id="PS51819"/>
    </source>
</evidence>
<accession>A0ABQ6JKZ2</accession>
<dbReference type="CDD" id="cd06587">
    <property type="entry name" value="VOC"/>
    <property type="match status" value="1"/>
</dbReference>
<evidence type="ECO:0000313" key="2">
    <source>
        <dbReference type="EMBL" id="GMA88068.1"/>
    </source>
</evidence>
<dbReference type="InterPro" id="IPR029068">
    <property type="entry name" value="Glyas_Bleomycin-R_OHBP_Dase"/>
</dbReference>
<organism evidence="2 3">
    <name type="scientific">Angustibacter aerolatus</name>
    <dbReference type="NCBI Taxonomy" id="1162965"/>
    <lineage>
        <taxon>Bacteria</taxon>
        <taxon>Bacillati</taxon>
        <taxon>Actinomycetota</taxon>
        <taxon>Actinomycetes</taxon>
        <taxon>Kineosporiales</taxon>
        <taxon>Kineosporiaceae</taxon>
    </lineage>
</organism>
<dbReference type="Gene3D" id="3.10.180.10">
    <property type="entry name" value="2,3-Dihydroxybiphenyl 1,2-Dioxygenase, domain 1"/>
    <property type="match status" value="1"/>
</dbReference>
<dbReference type="InterPro" id="IPR041581">
    <property type="entry name" value="Glyoxalase_6"/>
</dbReference>
<dbReference type="PROSITE" id="PS51819">
    <property type="entry name" value="VOC"/>
    <property type="match status" value="1"/>
</dbReference>
<dbReference type="SUPFAM" id="SSF54593">
    <property type="entry name" value="Glyoxalase/Bleomycin resistance protein/Dihydroxybiphenyl dioxygenase"/>
    <property type="match status" value="1"/>
</dbReference>
<gene>
    <name evidence="2" type="ORF">GCM10025868_33180</name>
</gene>
<dbReference type="Pfam" id="PF18029">
    <property type="entry name" value="Glyoxalase_6"/>
    <property type="match status" value="1"/>
</dbReference>
<sequence length="110" mass="11496">MFWAAALDWPLVWDQDEETAVQSPHGGTKIAWGGPPLARRDGPNRVHVDLVPVAGADLDHEVERLLGLGAAHLPPDGWPGAGHAPSDDGRVVLTDPGGNPFCVLPPGSSS</sequence>
<evidence type="ECO:0000313" key="3">
    <source>
        <dbReference type="Proteomes" id="UP001157017"/>
    </source>
</evidence>
<dbReference type="PANTHER" id="PTHR35908:SF1">
    <property type="entry name" value="CONSERVED PROTEIN"/>
    <property type="match status" value="1"/>
</dbReference>
<dbReference type="PANTHER" id="PTHR35908">
    <property type="entry name" value="HYPOTHETICAL FUSION PROTEIN"/>
    <property type="match status" value="1"/>
</dbReference>
<comment type="caution">
    <text evidence="2">The sequence shown here is derived from an EMBL/GenBank/DDBJ whole genome shotgun (WGS) entry which is preliminary data.</text>
</comment>
<feature type="domain" description="VOC" evidence="1">
    <location>
        <begin position="1"/>
        <end position="106"/>
    </location>
</feature>
<protein>
    <recommendedName>
        <fullName evidence="1">VOC domain-containing protein</fullName>
    </recommendedName>
</protein>
<dbReference type="Proteomes" id="UP001157017">
    <property type="component" value="Unassembled WGS sequence"/>
</dbReference>
<reference evidence="3" key="1">
    <citation type="journal article" date="2019" name="Int. J. Syst. Evol. Microbiol.">
        <title>The Global Catalogue of Microorganisms (GCM) 10K type strain sequencing project: providing services to taxonomists for standard genome sequencing and annotation.</title>
        <authorList>
            <consortium name="The Broad Institute Genomics Platform"/>
            <consortium name="The Broad Institute Genome Sequencing Center for Infectious Disease"/>
            <person name="Wu L."/>
            <person name="Ma J."/>
        </authorList>
    </citation>
    <scope>NUCLEOTIDE SEQUENCE [LARGE SCALE GENOMIC DNA]</scope>
    <source>
        <strain evidence="3">NBRC 108730</strain>
    </source>
</reference>